<gene>
    <name evidence="4" type="ORF">B5V51_1809</name>
</gene>
<proteinExistence type="predicted"/>
<accession>A0A2A4JHC8</accession>
<sequence length="319" mass="36662">MPRVQRSPPTTPLTEIHRARSSPDMTDSQKEPETDFINRNARNQPSKRLRPDFSPENAADHSPQSFEEKIMNMLTAWKKEQDTMLKSLSSDILEVKQQNREIQKINIEIEKSIENINLEYESMRQLIGKLEKDRAEQCSYIAELERRVLDLENSCRPATIEIRNVPFKEAETSSELTSIVIKTCTAIQAGVNESQIRDVYRLPGKKELNRPIVVEFLTVPVKDKVLGASRAFNKDRATADKLNTGHIGYTGIQKPIYVAEHLPTSMRKLFYEARNFANTNTYKFCWFQNGKIFLRKKEGDKSVVVSSMSSLKELQKPLI</sequence>
<keyword evidence="1" id="KW-0175">Coiled coil</keyword>
<reference evidence="4" key="1">
    <citation type="submission" date="2017-09" db="EMBL/GenBank/DDBJ databases">
        <title>Contemporary evolution of a Lepidopteran species, Heliothis virescens, in response to modern agricultural practices.</title>
        <authorList>
            <person name="Fritz M.L."/>
            <person name="Deyonke A.M."/>
            <person name="Papanicolaou A."/>
            <person name="Micinski S."/>
            <person name="Westbrook J."/>
            <person name="Gould F."/>
        </authorList>
    </citation>
    <scope>NUCLEOTIDE SEQUENCE [LARGE SCALE GENOMIC DNA]</scope>
    <source>
        <strain evidence="4">HvINT-</strain>
        <tissue evidence="4">Whole body</tissue>
    </source>
</reference>
<feature type="domain" description="FP protein C-terminal" evidence="3">
    <location>
        <begin position="265"/>
        <end position="314"/>
    </location>
</feature>
<evidence type="ECO:0000259" key="3">
    <source>
        <dbReference type="Pfam" id="PF25298"/>
    </source>
</evidence>
<protein>
    <recommendedName>
        <fullName evidence="3">FP protein C-terminal domain-containing protein</fullName>
    </recommendedName>
</protein>
<feature type="region of interest" description="Disordered" evidence="2">
    <location>
        <begin position="1"/>
        <end position="64"/>
    </location>
</feature>
<feature type="coiled-coil region" evidence="1">
    <location>
        <begin position="95"/>
        <end position="133"/>
    </location>
</feature>
<evidence type="ECO:0000256" key="1">
    <source>
        <dbReference type="SAM" id="Coils"/>
    </source>
</evidence>
<evidence type="ECO:0000313" key="4">
    <source>
        <dbReference type="EMBL" id="PCG71475.1"/>
    </source>
</evidence>
<name>A0A2A4JHC8_HELVI</name>
<comment type="caution">
    <text evidence="4">The sequence shown here is derived from an EMBL/GenBank/DDBJ whole genome shotgun (WGS) entry which is preliminary data.</text>
</comment>
<dbReference type="AlphaFoldDB" id="A0A2A4JHC8"/>
<dbReference type="EMBL" id="NWSH01001377">
    <property type="protein sequence ID" value="PCG71475.1"/>
    <property type="molecule type" value="Genomic_DNA"/>
</dbReference>
<dbReference type="InterPro" id="IPR057251">
    <property type="entry name" value="FP_C"/>
</dbReference>
<evidence type="ECO:0000256" key="2">
    <source>
        <dbReference type="SAM" id="MobiDB-lite"/>
    </source>
</evidence>
<dbReference type="Pfam" id="PF25298">
    <property type="entry name" value="Baculo_FP_2nd"/>
    <property type="match status" value="1"/>
</dbReference>
<organism evidence="4">
    <name type="scientific">Heliothis virescens</name>
    <name type="common">Tobacco budworm moth</name>
    <dbReference type="NCBI Taxonomy" id="7102"/>
    <lineage>
        <taxon>Eukaryota</taxon>
        <taxon>Metazoa</taxon>
        <taxon>Ecdysozoa</taxon>
        <taxon>Arthropoda</taxon>
        <taxon>Hexapoda</taxon>
        <taxon>Insecta</taxon>
        <taxon>Pterygota</taxon>
        <taxon>Neoptera</taxon>
        <taxon>Endopterygota</taxon>
        <taxon>Lepidoptera</taxon>
        <taxon>Glossata</taxon>
        <taxon>Ditrysia</taxon>
        <taxon>Noctuoidea</taxon>
        <taxon>Noctuidae</taxon>
        <taxon>Heliothinae</taxon>
        <taxon>Heliothis</taxon>
    </lineage>
</organism>